<dbReference type="Proteomes" id="UP001642360">
    <property type="component" value="Unassembled WGS sequence"/>
</dbReference>
<reference evidence="1 2" key="1">
    <citation type="submission" date="2024-02" db="EMBL/GenBank/DDBJ databases">
        <authorList>
            <person name="Vignale AGUSTIN F."/>
            <person name="Sosa J E."/>
            <person name="Modenutti C."/>
        </authorList>
    </citation>
    <scope>NUCLEOTIDE SEQUENCE [LARGE SCALE GENOMIC DNA]</scope>
</reference>
<dbReference type="AlphaFoldDB" id="A0ABC8RRC2"/>
<accession>A0ABC8RRC2</accession>
<evidence type="ECO:0000313" key="1">
    <source>
        <dbReference type="EMBL" id="CAK9146100.1"/>
    </source>
</evidence>
<dbReference type="PANTHER" id="PTHR34222">
    <property type="entry name" value="GAG_PRE-INTEGRS DOMAIN-CONTAINING PROTEIN"/>
    <property type="match status" value="1"/>
</dbReference>
<name>A0ABC8RRC2_9AQUA</name>
<evidence type="ECO:0000313" key="2">
    <source>
        <dbReference type="Proteomes" id="UP001642360"/>
    </source>
</evidence>
<protein>
    <recommendedName>
        <fullName evidence="3">Retrotransposon gag domain-containing protein</fullName>
    </recommendedName>
</protein>
<sequence length="294" mass="34299">MSKSDSEASGNKLAPIIIQSEGSSFNAGILLNETIYDMWSQIIEMHIAEKEKLSFIHGNSKISTEKDDGYERWYADNQKVKRWLLMSMSPEIMKRYLRLPTARDIWKALSKAFYDGTDELQVFALNQKAFSAKQRGRTLFVYYGELTKIFSELDHRDKVIMESEKDVESYRKLVQLQRVHIFLAGLDGDFEQIRGEILRKEPIPKLEECYVLIRHESIRHIMMNGEPENFEASPMVAQNWSFKNQQEKTRSSHQKNGAAKSAYKCTHCDQTGYTKSKCFELVGYPEWWDHSRDL</sequence>
<organism evidence="1 2">
    <name type="scientific">Ilex paraguariensis</name>
    <name type="common">yerba mate</name>
    <dbReference type="NCBI Taxonomy" id="185542"/>
    <lineage>
        <taxon>Eukaryota</taxon>
        <taxon>Viridiplantae</taxon>
        <taxon>Streptophyta</taxon>
        <taxon>Embryophyta</taxon>
        <taxon>Tracheophyta</taxon>
        <taxon>Spermatophyta</taxon>
        <taxon>Magnoliopsida</taxon>
        <taxon>eudicotyledons</taxon>
        <taxon>Gunneridae</taxon>
        <taxon>Pentapetalae</taxon>
        <taxon>asterids</taxon>
        <taxon>campanulids</taxon>
        <taxon>Aquifoliales</taxon>
        <taxon>Aquifoliaceae</taxon>
        <taxon>Ilex</taxon>
    </lineage>
</organism>
<comment type="caution">
    <text evidence="1">The sequence shown here is derived from an EMBL/GenBank/DDBJ whole genome shotgun (WGS) entry which is preliminary data.</text>
</comment>
<dbReference type="EMBL" id="CAUOFW020001536">
    <property type="protein sequence ID" value="CAK9146100.1"/>
    <property type="molecule type" value="Genomic_DNA"/>
</dbReference>
<evidence type="ECO:0008006" key="3">
    <source>
        <dbReference type="Google" id="ProtNLM"/>
    </source>
</evidence>
<dbReference type="Pfam" id="PF14223">
    <property type="entry name" value="Retrotran_gag_2"/>
    <property type="match status" value="1"/>
</dbReference>
<dbReference type="PANTHER" id="PTHR34222:SF43">
    <property type="entry name" value="RETROTRANSPOSON GAG DOMAIN-CONTAINING PROTEIN"/>
    <property type="match status" value="1"/>
</dbReference>
<proteinExistence type="predicted"/>
<gene>
    <name evidence="1" type="ORF">ILEXP_LOCUS13937</name>
</gene>
<keyword evidence="2" id="KW-1185">Reference proteome</keyword>